<reference evidence="3 4" key="1">
    <citation type="journal article" date="2020" name="Microorganisms">
        <title>Osmotic Adaptation and Compatible Solute Biosynthesis of Phototrophic Bacteria as Revealed from Genome Analyses.</title>
        <authorList>
            <person name="Imhoff J.F."/>
            <person name="Rahn T."/>
            <person name="Kunzel S."/>
            <person name="Keller A."/>
            <person name="Neulinger S.C."/>
        </authorList>
    </citation>
    <scope>NUCLEOTIDE SEQUENCE [LARGE SCALE GENOMIC DNA]</scope>
    <source>
        <strain evidence="3 4">DSM 6210</strain>
    </source>
</reference>
<evidence type="ECO:0000259" key="2">
    <source>
        <dbReference type="Pfam" id="PF04986"/>
    </source>
</evidence>
<gene>
    <name evidence="3" type="ORF">CKO31_18010</name>
</gene>
<evidence type="ECO:0000313" key="3">
    <source>
        <dbReference type="EMBL" id="MBK1632601.1"/>
    </source>
</evidence>
<organism evidence="3 4">
    <name type="scientific">Thiohalocapsa halophila</name>
    <dbReference type="NCBI Taxonomy" id="69359"/>
    <lineage>
        <taxon>Bacteria</taxon>
        <taxon>Pseudomonadati</taxon>
        <taxon>Pseudomonadota</taxon>
        <taxon>Gammaproteobacteria</taxon>
        <taxon>Chromatiales</taxon>
        <taxon>Chromatiaceae</taxon>
        <taxon>Thiohalocapsa</taxon>
    </lineage>
</organism>
<dbReference type="InterPro" id="IPR007069">
    <property type="entry name" value="Transposase_32"/>
</dbReference>
<dbReference type="Pfam" id="PF04986">
    <property type="entry name" value="Y2_Tnp"/>
    <property type="match status" value="1"/>
</dbReference>
<sequence length="135" mass="14939">MLDAAVRVGAHDRAGLERLLRYCARPPFALERLERLDAERVVYRLPKPQRDGTTALTLTPLELIDHLAALIPPPRRHRHRYHGVLAPNSPRRAAAVVLGRDLTDDPSASAELAAPGRAPAPNARSPARYPWVMLP</sequence>
<feature type="region of interest" description="Disordered" evidence="1">
    <location>
        <begin position="106"/>
        <end position="135"/>
    </location>
</feature>
<name>A0ABS1CL07_9GAMM</name>
<keyword evidence="4" id="KW-1185">Reference proteome</keyword>
<dbReference type="EMBL" id="NRRV01000052">
    <property type="protein sequence ID" value="MBK1632601.1"/>
    <property type="molecule type" value="Genomic_DNA"/>
</dbReference>
<proteinExistence type="predicted"/>
<dbReference type="Proteomes" id="UP000748752">
    <property type="component" value="Unassembled WGS sequence"/>
</dbReference>
<comment type="caution">
    <text evidence="3">The sequence shown here is derived from an EMBL/GenBank/DDBJ whole genome shotgun (WGS) entry which is preliminary data.</text>
</comment>
<feature type="domain" description="Transposase IS801/IS1294" evidence="2">
    <location>
        <begin position="4"/>
        <end position="90"/>
    </location>
</feature>
<evidence type="ECO:0000256" key="1">
    <source>
        <dbReference type="SAM" id="MobiDB-lite"/>
    </source>
</evidence>
<feature type="compositionally biased region" description="Low complexity" evidence="1">
    <location>
        <begin position="113"/>
        <end position="135"/>
    </location>
</feature>
<evidence type="ECO:0000313" key="4">
    <source>
        <dbReference type="Proteomes" id="UP000748752"/>
    </source>
</evidence>
<protein>
    <recommendedName>
        <fullName evidence="2">Transposase IS801/IS1294 domain-containing protein</fullName>
    </recommendedName>
</protein>
<accession>A0ABS1CL07</accession>